<keyword evidence="3" id="KW-0472">Membrane</keyword>
<feature type="transmembrane region" description="Helical" evidence="3">
    <location>
        <begin position="70"/>
        <end position="92"/>
    </location>
</feature>
<dbReference type="GO" id="GO:0008758">
    <property type="term" value="F:UDP-2,3-diacylglucosamine hydrolase activity"/>
    <property type="evidence" value="ECO:0007669"/>
    <property type="project" value="TreeGrafter"/>
</dbReference>
<feature type="domain" description="Calcineurin-like phosphoesterase" evidence="4">
    <location>
        <begin position="166"/>
        <end position="346"/>
    </location>
</feature>
<dbReference type="PANTHER" id="PTHR31302:SF31">
    <property type="entry name" value="PHOSPHODIESTERASE YAEI"/>
    <property type="match status" value="1"/>
</dbReference>
<accession>A0A917J042</accession>
<dbReference type="AlphaFoldDB" id="A0A917J042"/>
<keyword evidence="3" id="KW-0812">Transmembrane</keyword>
<dbReference type="Proteomes" id="UP000627292">
    <property type="component" value="Unassembled WGS sequence"/>
</dbReference>
<feature type="transmembrane region" description="Helical" evidence="3">
    <location>
        <begin position="12"/>
        <end position="33"/>
    </location>
</feature>
<evidence type="ECO:0000313" key="5">
    <source>
        <dbReference type="EMBL" id="GGH71993.1"/>
    </source>
</evidence>
<dbReference type="InterPro" id="IPR051158">
    <property type="entry name" value="Metallophosphoesterase_sf"/>
</dbReference>
<feature type="transmembrane region" description="Helical" evidence="3">
    <location>
        <begin position="123"/>
        <end position="140"/>
    </location>
</feature>
<dbReference type="EMBL" id="BMIB01000003">
    <property type="protein sequence ID" value="GGH71993.1"/>
    <property type="molecule type" value="Genomic_DNA"/>
</dbReference>
<dbReference type="InterPro" id="IPR004843">
    <property type="entry name" value="Calcineurin-like_PHP"/>
</dbReference>
<reference evidence="5" key="1">
    <citation type="journal article" date="2014" name="Int. J. Syst. Evol. Microbiol.">
        <title>Complete genome sequence of Corynebacterium casei LMG S-19264T (=DSM 44701T), isolated from a smear-ripened cheese.</title>
        <authorList>
            <consortium name="US DOE Joint Genome Institute (JGI-PGF)"/>
            <person name="Walter F."/>
            <person name="Albersmeier A."/>
            <person name="Kalinowski J."/>
            <person name="Ruckert C."/>
        </authorList>
    </citation>
    <scope>NUCLEOTIDE SEQUENCE</scope>
    <source>
        <strain evidence="5">CGMCC 1.15290</strain>
    </source>
</reference>
<dbReference type="Gene3D" id="3.60.21.10">
    <property type="match status" value="1"/>
</dbReference>
<gene>
    <name evidence="5" type="ORF">GCM10011379_31940</name>
</gene>
<keyword evidence="6" id="KW-1185">Reference proteome</keyword>
<keyword evidence="3" id="KW-1133">Transmembrane helix</keyword>
<keyword evidence="2" id="KW-0378">Hydrolase</keyword>
<evidence type="ECO:0000256" key="2">
    <source>
        <dbReference type="ARBA" id="ARBA00022801"/>
    </source>
</evidence>
<proteinExistence type="predicted"/>
<sequence length="409" mass="45754">MMNRLVSITVIWFAIDFYFLQAILTATAGFGSLTQQCIVAAYWLADAAIVLSILYGALSPRIDFSASQKVKWLVGLVILSIVPKLLALPVLLVEDITRIIRALVNWLHHAPQAVPRNKEVSEVAIGLAVIPFFAIIYGMWRGKYRYQVHNITLSFNDLPEAFNGFTITHLSDIHSGSLVNTKRVAQGIALANKQQSNIIVFTGDLVNNKSSEMMPWISTFAALQASGGKYSVLGNHDYGDYIRWNTPGEKAANLEQLKQIHQQMGFRLLMNEHITLEKNGQTLTVAGVENWGKGGFVKHGDLRKAMNGVAGDAFTVLLSHDPSHWQHEVITWPQPIQLTLSGHTHGMQFGIEIFGFKWSPIKYMYKQWAGAYHNKEQVLYVNRGFGFLGFPGRVGIHPEITVITLRKTR</sequence>
<dbReference type="GO" id="GO:0046872">
    <property type="term" value="F:metal ion binding"/>
    <property type="evidence" value="ECO:0007669"/>
    <property type="project" value="UniProtKB-KW"/>
</dbReference>
<dbReference type="InterPro" id="IPR029052">
    <property type="entry name" value="Metallo-depent_PP-like"/>
</dbReference>
<evidence type="ECO:0000256" key="1">
    <source>
        <dbReference type="ARBA" id="ARBA00022723"/>
    </source>
</evidence>
<feature type="transmembrane region" description="Helical" evidence="3">
    <location>
        <begin position="39"/>
        <end position="58"/>
    </location>
</feature>
<dbReference type="PANTHER" id="PTHR31302">
    <property type="entry name" value="TRANSMEMBRANE PROTEIN WITH METALLOPHOSPHOESTERASE DOMAIN-RELATED"/>
    <property type="match status" value="1"/>
</dbReference>
<evidence type="ECO:0000256" key="3">
    <source>
        <dbReference type="SAM" id="Phobius"/>
    </source>
</evidence>
<dbReference type="GO" id="GO:0016020">
    <property type="term" value="C:membrane"/>
    <property type="evidence" value="ECO:0007669"/>
    <property type="project" value="GOC"/>
</dbReference>
<evidence type="ECO:0000313" key="6">
    <source>
        <dbReference type="Proteomes" id="UP000627292"/>
    </source>
</evidence>
<protein>
    <submittedName>
        <fullName evidence="5">Phosphoesterase</fullName>
    </submittedName>
</protein>
<comment type="caution">
    <text evidence="5">The sequence shown here is derived from an EMBL/GenBank/DDBJ whole genome shotgun (WGS) entry which is preliminary data.</text>
</comment>
<dbReference type="Pfam" id="PF00149">
    <property type="entry name" value="Metallophos"/>
    <property type="match status" value="1"/>
</dbReference>
<reference evidence="5" key="2">
    <citation type="submission" date="2020-09" db="EMBL/GenBank/DDBJ databases">
        <authorList>
            <person name="Sun Q."/>
            <person name="Zhou Y."/>
        </authorList>
    </citation>
    <scope>NUCLEOTIDE SEQUENCE</scope>
    <source>
        <strain evidence="5">CGMCC 1.15290</strain>
    </source>
</reference>
<evidence type="ECO:0000259" key="4">
    <source>
        <dbReference type="Pfam" id="PF00149"/>
    </source>
</evidence>
<keyword evidence="1" id="KW-0479">Metal-binding</keyword>
<name>A0A917J042_9BACT</name>
<organism evidence="5 6">
    <name type="scientific">Filimonas zeae</name>
    <dbReference type="NCBI Taxonomy" id="1737353"/>
    <lineage>
        <taxon>Bacteria</taxon>
        <taxon>Pseudomonadati</taxon>
        <taxon>Bacteroidota</taxon>
        <taxon>Chitinophagia</taxon>
        <taxon>Chitinophagales</taxon>
        <taxon>Chitinophagaceae</taxon>
        <taxon>Filimonas</taxon>
    </lineage>
</organism>
<dbReference type="GO" id="GO:0009245">
    <property type="term" value="P:lipid A biosynthetic process"/>
    <property type="evidence" value="ECO:0007669"/>
    <property type="project" value="TreeGrafter"/>
</dbReference>
<dbReference type="RefSeq" id="WP_188954002.1">
    <property type="nucleotide sequence ID" value="NZ_BMIB01000003.1"/>
</dbReference>
<dbReference type="SUPFAM" id="SSF56300">
    <property type="entry name" value="Metallo-dependent phosphatases"/>
    <property type="match status" value="1"/>
</dbReference>